<dbReference type="InterPro" id="IPR034364">
    <property type="entry name" value="PABP_RRM1"/>
</dbReference>
<feature type="domain" description="RRM" evidence="5">
    <location>
        <begin position="98"/>
        <end position="174"/>
    </location>
</feature>
<dbReference type="SMART" id="SM00360">
    <property type="entry name" value="RRM"/>
    <property type="match status" value="4"/>
</dbReference>
<evidence type="ECO:0000313" key="7">
    <source>
        <dbReference type="Proteomes" id="UP001610411"/>
    </source>
</evidence>
<organism evidence="6 7">
    <name type="scientific">Daubentonia madagascariensis</name>
    <name type="common">Aye-aye</name>
    <name type="synonym">Sciurus madagascariensis</name>
    <dbReference type="NCBI Taxonomy" id="31869"/>
    <lineage>
        <taxon>Eukaryota</taxon>
        <taxon>Metazoa</taxon>
        <taxon>Chordata</taxon>
        <taxon>Craniata</taxon>
        <taxon>Vertebrata</taxon>
        <taxon>Euteleostomi</taxon>
        <taxon>Mammalia</taxon>
        <taxon>Eutheria</taxon>
        <taxon>Euarchontoglires</taxon>
        <taxon>Primates</taxon>
        <taxon>Strepsirrhini</taxon>
        <taxon>Chiromyiformes</taxon>
        <taxon>Daubentoniidae</taxon>
        <taxon>Daubentonia</taxon>
    </lineage>
</organism>
<dbReference type="FunFam" id="3.30.70.330:FF:000049">
    <property type="entry name" value="Polyadenylate-binding protein"/>
    <property type="match status" value="1"/>
</dbReference>
<dbReference type="PANTHER" id="PTHR24012">
    <property type="entry name" value="RNA BINDING PROTEIN"/>
    <property type="match status" value="1"/>
</dbReference>
<dbReference type="FunFam" id="3.30.70.330:FF:000003">
    <property type="entry name" value="Polyadenylate-binding protein"/>
    <property type="match status" value="1"/>
</dbReference>
<dbReference type="Gene3D" id="3.30.70.330">
    <property type="match status" value="4"/>
</dbReference>
<dbReference type="EMBL" id="JBFSEQ010000003">
    <property type="protein sequence ID" value="KAL2780897.1"/>
    <property type="molecule type" value="Genomic_DNA"/>
</dbReference>
<evidence type="ECO:0000256" key="4">
    <source>
        <dbReference type="PROSITE-ProRule" id="PRU00176"/>
    </source>
</evidence>
<dbReference type="CDD" id="cd12380">
    <property type="entry name" value="RRM3_I_PABPs"/>
    <property type="match status" value="1"/>
</dbReference>
<dbReference type="AlphaFoldDB" id="A0ABD2EPU8"/>
<gene>
    <name evidence="6" type="ORF">WCI35_009300</name>
</gene>
<dbReference type="SUPFAM" id="SSF54928">
    <property type="entry name" value="RNA-binding domain, RBD"/>
    <property type="match status" value="2"/>
</dbReference>
<dbReference type="SMART" id="SM00361">
    <property type="entry name" value="RRM_1"/>
    <property type="match status" value="3"/>
</dbReference>
<comment type="caution">
    <text evidence="6">The sequence shown here is derived from an EMBL/GenBank/DDBJ whole genome shotgun (WGS) entry which is preliminary data.</text>
</comment>
<evidence type="ECO:0000256" key="1">
    <source>
        <dbReference type="ARBA" id="ARBA00008557"/>
    </source>
</evidence>
<evidence type="ECO:0000256" key="2">
    <source>
        <dbReference type="ARBA" id="ARBA00022737"/>
    </source>
</evidence>
<dbReference type="CDD" id="cd12379">
    <property type="entry name" value="RRM2_I_PABPs"/>
    <property type="match status" value="1"/>
</dbReference>
<dbReference type="FunFam" id="3.30.70.330:FF:000091">
    <property type="entry name" value="Polyadenylate-binding protein"/>
    <property type="match status" value="1"/>
</dbReference>
<dbReference type="GO" id="GO:0003723">
    <property type="term" value="F:RNA binding"/>
    <property type="evidence" value="ECO:0007669"/>
    <property type="project" value="UniProtKB-UniRule"/>
</dbReference>
<keyword evidence="3 4" id="KW-0694">RNA-binding</keyword>
<dbReference type="InterPro" id="IPR012677">
    <property type="entry name" value="Nucleotide-bd_a/b_plait_sf"/>
</dbReference>
<feature type="domain" description="RRM" evidence="5">
    <location>
        <begin position="293"/>
        <end position="369"/>
    </location>
</feature>
<dbReference type="CDD" id="cd12381">
    <property type="entry name" value="RRM4_I_PABPs"/>
    <property type="match status" value="1"/>
</dbReference>
<dbReference type="InterPro" id="IPR006515">
    <property type="entry name" value="PABP_1234"/>
</dbReference>
<dbReference type="NCBIfam" id="TIGR01628">
    <property type="entry name" value="PABP-1234"/>
    <property type="match status" value="1"/>
</dbReference>
<keyword evidence="2" id="KW-0677">Repeat</keyword>
<dbReference type="EMBL" id="JBFSEQ010000003">
    <property type="protein sequence ID" value="KAL2780896.1"/>
    <property type="molecule type" value="Genomic_DNA"/>
</dbReference>
<proteinExistence type="inferred from homology"/>
<feature type="domain" description="RRM" evidence="5">
    <location>
        <begin position="10"/>
        <end position="88"/>
    </location>
</feature>
<dbReference type="GO" id="GO:0010628">
    <property type="term" value="P:positive regulation of gene expression"/>
    <property type="evidence" value="ECO:0007669"/>
    <property type="project" value="UniProtKB-ARBA"/>
</dbReference>
<dbReference type="CDD" id="cd12378">
    <property type="entry name" value="RRM1_I_PABPs"/>
    <property type="match status" value="1"/>
</dbReference>
<evidence type="ECO:0000256" key="3">
    <source>
        <dbReference type="ARBA" id="ARBA00022884"/>
    </source>
</evidence>
<accession>A0ABD2EPU8</accession>
<evidence type="ECO:0000313" key="6">
    <source>
        <dbReference type="EMBL" id="KAL2780897.1"/>
    </source>
</evidence>
<keyword evidence="7" id="KW-1185">Reference proteome</keyword>
<comment type="similarity">
    <text evidence="1">Belongs to the polyadenylate-binding protein type-1 family.</text>
</comment>
<feature type="non-terminal residue" evidence="6">
    <location>
        <position position="371"/>
    </location>
</feature>
<dbReference type="Pfam" id="PF00076">
    <property type="entry name" value="RRM_1"/>
    <property type="match status" value="4"/>
</dbReference>
<feature type="domain" description="RRM" evidence="5">
    <location>
        <begin position="190"/>
        <end position="267"/>
    </location>
</feature>
<dbReference type="InterPro" id="IPR000504">
    <property type="entry name" value="RRM_dom"/>
</dbReference>
<dbReference type="PROSITE" id="PS50102">
    <property type="entry name" value="RRM"/>
    <property type="match status" value="4"/>
</dbReference>
<evidence type="ECO:0000259" key="5">
    <source>
        <dbReference type="PROSITE" id="PS50102"/>
    </source>
</evidence>
<protein>
    <submittedName>
        <fullName evidence="6">Polyadenylate-binding protein 4-like</fullName>
    </submittedName>
</protein>
<dbReference type="Proteomes" id="UP001610411">
    <property type="component" value="Unassembled WGS sequence"/>
</dbReference>
<dbReference type="InterPro" id="IPR035979">
    <property type="entry name" value="RBD_domain_sf"/>
</dbReference>
<dbReference type="FunFam" id="3.30.70.330:FF:000021">
    <property type="entry name" value="Polyadenylate-binding protein"/>
    <property type="match status" value="1"/>
</dbReference>
<reference evidence="6 7" key="1">
    <citation type="journal article" date="2024" name="G3 (Bethesda)">
        <title>A hybrid genome assembly of the endangered aye-aye (Daubentonia madagascariensis).</title>
        <authorList>
            <person name="Versoza C.J."/>
            <person name="Pfeifer S.P."/>
        </authorList>
    </citation>
    <scope>NUCLEOTIDE SEQUENCE [LARGE SCALE GENOMIC DNA]</scope>
    <source>
        <strain evidence="6">6821</strain>
    </source>
</reference>
<name>A0ABD2EPU8_DAUMA</name>
<dbReference type="InterPro" id="IPR045305">
    <property type="entry name" value="RRM2_I_PABPs"/>
</dbReference>
<dbReference type="InterPro" id="IPR003954">
    <property type="entry name" value="RRM_euk-type"/>
</dbReference>
<sequence length="371" mass="42123">MNVAAKYRMASLYVGDLHADVTEDLLFKKFSTVGPVLSIRICRDLVTRRSLGYAYVNFLQLADAQKALDTMNFDMVKGKSIRLMWSQRDAYLRRSGIGNVFIKNLDRSIDNKTLYEHFSAFGKILSSKVMSDDQGSKGYAFVHFQNQSAADRAIEEMNGKLLKDCKVFVGRFKNRKDREAELRNKASEFTNVYIKNFGEDMDDERLKEVFSKYGKTLSVKVMTDCSGKSKGFGFVSFDNHEAAKKAVEEMNGKDINGQLIFVGRAQKKVERQAELKQMFEQLKKERIRGCQGVKLYIKNLDDTIDDEILRKEFSSFGSISRVKVMQEEGQSKGFGLICFSSPEEATKAMTEMNGHILGSKPLSIALAQRHQ</sequence>